<feature type="signal peptide" evidence="8">
    <location>
        <begin position="1"/>
        <end position="26"/>
    </location>
</feature>
<dbReference type="GO" id="GO:0004190">
    <property type="term" value="F:aspartic-type endopeptidase activity"/>
    <property type="evidence" value="ECO:0007669"/>
    <property type="project" value="UniProtKB-KW"/>
</dbReference>
<keyword evidence="6" id="KW-1015">Disulfide bond</keyword>
<comment type="similarity">
    <text evidence="1">Belongs to the peptidase A1 family.</text>
</comment>
<keyword evidence="2 11" id="KW-0645">Protease</keyword>
<evidence type="ECO:0000259" key="9">
    <source>
        <dbReference type="PROSITE" id="PS51767"/>
    </source>
</evidence>
<keyword evidence="3 8" id="KW-0732">Signal</keyword>
<evidence type="ECO:0000256" key="3">
    <source>
        <dbReference type="ARBA" id="ARBA00022729"/>
    </source>
</evidence>
<name>A0A6P3ZSR1_ZIZJJ</name>
<evidence type="ECO:0000256" key="8">
    <source>
        <dbReference type="SAM" id="SignalP"/>
    </source>
</evidence>
<evidence type="ECO:0000256" key="7">
    <source>
        <dbReference type="PIRSR" id="PIRSR601461-1"/>
    </source>
</evidence>
<dbReference type="SUPFAM" id="SSF50630">
    <property type="entry name" value="Acid proteases"/>
    <property type="match status" value="1"/>
</dbReference>
<evidence type="ECO:0000256" key="6">
    <source>
        <dbReference type="ARBA" id="ARBA00023157"/>
    </source>
</evidence>
<evidence type="ECO:0000313" key="10">
    <source>
        <dbReference type="Proteomes" id="UP001652623"/>
    </source>
</evidence>
<dbReference type="GO" id="GO:0006508">
    <property type="term" value="P:proteolysis"/>
    <property type="evidence" value="ECO:0007669"/>
    <property type="project" value="UniProtKB-KW"/>
</dbReference>
<keyword evidence="10" id="KW-1185">Reference proteome</keyword>
<reference evidence="11" key="1">
    <citation type="submission" date="2025-08" db="UniProtKB">
        <authorList>
            <consortium name="RefSeq"/>
        </authorList>
    </citation>
    <scope>IDENTIFICATION</scope>
    <source>
        <tissue evidence="11">Seedling</tissue>
    </source>
</reference>
<protein>
    <submittedName>
        <fullName evidence="11">Aspartyl protease family protein At5g10770</fullName>
    </submittedName>
</protein>
<gene>
    <name evidence="11" type="primary">LOC107419917</name>
</gene>
<dbReference type="RefSeq" id="XP_015884243.3">
    <property type="nucleotide sequence ID" value="XM_016028757.4"/>
</dbReference>
<dbReference type="InParanoid" id="A0A6P3ZSR1"/>
<evidence type="ECO:0000256" key="1">
    <source>
        <dbReference type="ARBA" id="ARBA00007447"/>
    </source>
</evidence>
<proteinExistence type="inferred from homology"/>
<dbReference type="InterPro" id="IPR001461">
    <property type="entry name" value="Aspartic_peptidase_A1"/>
</dbReference>
<dbReference type="InterPro" id="IPR032861">
    <property type="entry name" value="TAXi_N"/>
</dbReference>
<dbReference type="PANTHER" id="PTHR13683:SF750">
    <property type="entry name" value="ASPARTYL PROTEASE AED1"/>
    <property type="match status" value="1"/>
</dbReference>
<dbReference type="PANTHER" id="PTHR13683">
    <property type="entry name" value="ASPARTYL PROTEASES"/>
    <property type="match status" value="1"/>
</dbReference>
<dbReference type="AlphaFoldDB" id="A0A6P3ZSR1"/>
<dbReference type="FunFam" id="2.40.70.10:FF:000013">
    <property type="entry name" value="Aspartyl protease AED1"/>
    <property type="match status" value="1"/>
</dbReference>
<dbReference type="GeneID" id="107419917"/>
<evidence type="ECO:0000313" key="11">
    <source>
        <dbReference type="RefSeq" id="XP_015884243.3"/>
    </source>
</evidence>
<feature type="domain" description="Peptidase A1" evidence="9">
    <location>
        <begin position="140"/>
        <end position="483"/>
    </location>
</feature>
<dbReference type="Pfam" id="PF14543">
    <property type="entry name" value="TAXi_N"/>
    <property type="match status" value="1"/>
</dbReference>
<dbReference type="FunFam" id="2.40.70.10:FF:000021">
    <property type="entry name" value="Aspartyl protease AED1"/>
    <property type="match status" value="1"/>
</dbReference>
<evidence type="ECO:0000256" key="5">
    <source>
        <dbReference type="ARBA" id="ARBA00022801"/>
    </source>
</evidence>
<dbReference type="InterPro" id="IPR032799">
    <property type="entry name" value="TAXi_C"/>
</dbReference>
<sequence length="488" mass="52826">MAYFSFLSYILFASLLSLSCLNNVLCLEKSFGFEGKVISTLRPHQTYHTLQLSSLLPAAICSPSTKVNKNKRTMKVVDKHGPCSQINQDKNIKRPTDAEILQQDQARVNSIQSRLSKNSIETDTTTVPAKSGATIGSANYIVTVGLGTPKTDLSLIFDTGSDITWTQCVPCSASNCYSQQQPLFDPSKSTSYSNFSCSSQQCSMLTSDTDETQSCSSPTSPCIYGVTYGDGSYTTGYFSKERISIPPSDVFDDFLFGCGHNNQGLFRGAAGLLGLGRGKLSFVEQTAQKYDRMFSYCLPSTSSSTGFLSFGKDNEASGDVIYVPLSTVTRSNSFYGLQLEGISINGRRVSISASLFSSSGTIIDSGTVITRLPATAYSAFRSEFRQQMKDYTFVTVPADSLLDTCYDFSGNEEVNIPKISFLFGDGTTVDLDSTGVFYGSDKSKICLAFAGNNDDTGITILGNVQQRRLEVVYDIGGGRIGFRPSACA</sequence>
<dbReference type="PRINTS" id="PR00792">
    <property type="entry name" value="PEPSIN"/>
</dbReference>
<keyword evidence="5" id="KW-0378">Hydrolase</keyword>
<organism evidence="10 11">
    <name type="scientific">Ziziphus jujuba</name>
    <name type="common">Chinese jujube</name>
    <name type="synonym">Ziziphus sativa</name>
    <dbReference type="NCBI Taxonomy" id="326968"/>
    <lineage>
        <taxon>Eukaryota</taxon>
        <taxon>Viridiplantae</taxon>
        <taxon>Streptophyta</taxon>
        <taxon>Embryophyta</taxon>
        <taxon>Tracheophyta</taxon>
        <taxon>Spermatophyta</taxon>
        <taxon>Magnoliopsida</taxon>
        <taxon>eudicotyledons</taxon>
        <taxon>Gunneridae</taxon>
        <taxon>Pentapetalae</taxon>
        <taxon>rosids</taxon>
        <taxon>fabids</taxon>
        <taxon>Rosales</taxon>
        <taxon>Rhamnaceae</taxon>
        <taxon>Paliureae</taxon>
        <taxon>Ziziphus</taxon>
    </lineage>
</organism>
<evidence type="ECO:0000256" key="2">
    <source>
        <dbReference type="ARBA" id="ARBA00022670"/>
    </source>
</evidence>
<accession>A0A6P3ZSR1</accession>
<dbReference type="Pfam" id="PF14541">
    <property type="entry name" value="TAXi_C"/>
    <property type="match status" value="1"/>
</dbReference>
<evidence type="ECO:0000256" key="4">
    <source>
        <dbReference type="ARBA" id="ARBA00022750"/>
    </source>
</evidence>
<keyword evidence="4" id="KW-0064">Aspartyl protease</keyword>
<feature type="active site" evidence="7">
    <location>
        <position position="364"/>
    </location>
</feature>
<dbReference type="PROSITE" id="PS51767">
    <property type="entry name" value="PEPTIDASE_A1"/>
    <property type="match status" value="1"/>
</dbReference>
<dbReference type="Gene3D" id="2.40.70.10">
    <property type="entry name" value="Acid Proteases"/>
    <property type="match status" value="2"/>
</dbReference>
<feature type="active site" evidence="7">
    <location>
        <position position="158"/>
    </location>
</feature>
<feature type="chain" id="PRO_5027864629" evidence="8">
    <location>
        <begin position="27"/>
        <end position="488"/>
    </location>
</feature>
<dbReference type="InterPro" id="IPR033121">
    <property type="entry name" value="PEPTIDASE_A1"/>
</dbReference>
<dbReference type="InterPro" id="IPR021109">
    <property type="entry name" value="Peptidase_aspartic_dom_sf"/>
</dbReference>
<dbReference type="KEGG" id="zju:107419917"/>
<dbReference type="Proteomes" id="UP001652623">
    <property type="component" value="Chromosome 5"/>
</dbReference>